<comment type="caution">
    <text evidence="2">The sequence shown here is derived from an EMBL/GenBank/DDBJ whole genome shotgun (WGS) entry which is preliminary data.</text>
</comment>
<keyword evidence="1" id="KW-0175">Coiled coil</keyword>
<evidence type="ECO:0000313" key="3">
    <source>
        <dbReference type="Proteomes" id="UP001287286"/>
    </source>
</evidence>
<protein>
    <recommendedName>
        <fullName evidence="4">BZIP domain-containing protein</fullName>
    </recommendedName>
</protein>
<dbReference type="Gene3D" id="1.20.5.170">
    <property type="match status" value="1"/>
</dbReference>
<dbReference type="Proteomes" id="UP001287286">
    <property type="component" value="Unassembled WGS sequence"/>
</dbReference>
<evidence type="ECO:0000256" key="1">
    <source>
        <dbReference type="SAM" id="Coils"/>
    </source>
</evidence>
<proteinExistence type="predicted"/>
<evidence type="ECO:0008006" key="4">
    <source>
        <dbReference type="Google" id="ProtNLM"/>
    </source>
</evidence>
<sequence>MAAQWDHNEDCDLVDPYMAVPLDGILGGEDVAAAGTPSQFIMTPPVFVSDENGIHMVDLMLQHGERPHPRERQAGARSHRGEQCREKLKQRVHELKMAEEELEARHTWLEAELEALLDETAQLRNHIMRHAGCGNANIDLWVENEAMRRVQPRHLAMH</sequence>
<gene>
    <name evidence="2" type="ORF">Purlil1_12923</name>
</gene>
<feature type="coiled-coil region" evidence="1">
    <location>
        <begin position="85"/>
        <end position="119"/>
    </location>
</feature>
<name>A0ABR0BFR2_PURLI</name>
<reference evidence="2 3" key="1">
    <citation type="journal article" date="2024" name="Microbiol. Resour. Announc.">
        <title>Genome annotations for the ascomycete fungi Trichoderma harzianum, Trichoderma aggressivum, and Purpureocillium lilacinum.</title>
        <authorList>
            <person name="Beijen E.P.W."/>
            <person name="Ohm R.A."/>
        </authorList>
    </citation>
    <scope>NUCLEOTIDE SEQUENCE [LARGE SCALE GENOMIC DNA]</scope>
    <source>
        <strain evidence="2 3">CBS 150709</strain>
    </source>
</reference>
<accession>A0ABR0BFR2</accession>
<dbReference type="EMBL" id="JAWRVI010000147">
    <property type="protein sequence ID" value="KAK4074628.1"/>
    <property type="molecule type" value="Genomic_DNA"/>
</dbReference>
<organism evidence="2 3">
    <name type="scientific">Purpureocillium lilacinum</name>
    <name type="common">Paecilomyces lilacinus</name>
    <dbReference type="NCBI Taxonomy" id="33203"/>
    <lineage>
        <taxon>Eukaryota</taxon>
        <taxon>Fungi</taxon>
        <taxon>Dikarya</taxon>
        <taxon>Ascomycota</taxon>
        <taxon>Pezizomycotina</taxon>
        <taxon>Sordariomycetes</taxon>
        <taxon>Hypocreomycetidae</taxon>
        <taxon>Hypocreales</taxon>
        <taxon>Ophiocordycipitaceae</taxon>
        <taxon>Purpureocillium</taxon>
    </lineage>
</organism>
<keyword evidence="3" id="KW-1185">Reference proteome</keyword>
<evidence type="ECO:0000313" key="2">
    <source>
        <dbReference type="EMBL" id="KAK4074628.1"/>
    </source>
</evidence>